<dbReference type="Proteomes" id="UP000035199">
    <property type="component" value="Chromosome"/>
</dbReference>
<gene>
    <name evidence="1" type="ORF">CMUST_01440</name>
</gene>
<dbReference type="PATRIC" id="fig|571915.4.peg.297"/>
<protein>
    <submittedName>
        <fullName evidence="1">Uncharacterized protein</fullName>
    </submittedName>
</protein>
<keyword evidence="2" id="KW-1185">Reference proteome</keyword>
<dbReference type="STRING" id="571915.CMUST_01440"/>
<sequence length="45" mass="5320">MLMMRCIGWLVAFVSQFTAYFDTQLKVNHSIDTKRVGFFKTGKFR</sequence>
<proteinExistence type="predicted"/>
<reference evidence="1 2" key="1">
    <citation type="journal article" date="2015" name="Genome Announc.">
        <title>Complete Genome Sequence of the Type Strain Corynebacterium mustelae DSM 45274, Isolated from Various Tissues of a Male Ferret with Lethal Sepsis.</title>
        <authorList>
            <person name="Ruckert C."/>
            <person name="Eimer J."/>
            <person name="Winkler A."/>
            <person name="Tauch A."/>
        </authorList>
    </citation>
    <scope>NUCLEOTIDE SEQUENCE [LARGE SCALE GENOMIC DNA]</scope>
    <source>
        <strain evidence="1 2">DSM 45274</strain>
    </source>
</reference>
<dbReference type="AlphaFoldDB" id="A0A0G3H0Q5"/>
<name>A0A0G3H0Q5_9CORY</name>
<evidence type="ECO:0000313" key="1">
    <source>
        <dbReference type="EMBL" id="AKK04637.1"/>
    </source>
</evidence>
<reference evidence="2" key="2">
    <citation type="submission" date="2015-05" db="EMBL/GenBank/DDBJ databases">
        <title>Complete genome sequence of Corynebacterium mustelae DSM 45274, isolated from various tissues of a male ferret with lethal sepsis.</title>
        <authorList>
            <person name="Ruckert C."/>
            <person name="Albersmeier A."/>
            <person name="Winkler A."/>
            <person name="Tauch A."/>
        </authorList>
    </citation>
    <scope>NUCLEOTIDE SEQUENCE [LARGE SCALE GENOMIC DNA]</scope>
    <source>
        <strain evidence="2">DSM 45274</strain>
    </source>
</reference>
<evidence type="ECO:0000313" key="2">
    <source>
        <dbReference type="Proteomes" id="UP000035199"/>
    </source>
</evidence>
<accession>A0A0G3H0Q5</accession>
<dbReference type="EMBL" id="CP011542">
    <property type="protein sequence ID" value="AKK04637.1"/>
    <property type="molecule type" value="Genomic_DNA"/>
</dbReference>
<organism evidence="1 2">
    <name type="scientific">Corynebacterium mustelae</name>
    <dbReference type="NCBI Taxonomy" id="571915"/>
    <lineage>
        <taxon>Bacteria</taxon>
        <taxon>Bacillati</taxon>
        <taxon>Actinomycetota</taxon>
        <taxon>Actinomycetes</taxon>
        <taxon>Mycobacteriales</taxon>
        <taxon>Corynebacteriaceae</taxon>
        <taxon>Corynebacterium</taxon>
    </lineage>
</organism>
<dbReference type="KEGG" id="cmv:CMUST_01440"/>